<dbReference type="GO" id="GO:0046943">
    <property type="term" value="F:carboxylic acid transmembrane transporter activity"/>
    <property type="evidence" value="ECO:0007669"/>
    <property type="project" value="TreeGrafter"/>
</dbReference>
<keyword evidence="4 5" id="KW-0472">Membrane</keyword>
<accession>A0A2H4ZC34</accession>
<keyword evidence="2 5" id="KW-0812">Transmembrane</keyword>
<dbReference type="PROSITE" id="PS00217">
    <property type="entry name" value="SUGAR_TRANSPORT_2"/>
    <property type="match status" value="1"/>
</dbReference>
<feature type="transmembrane region" description="Helical" evidence="5">
    <location>
        <begin position="53"/>
        <end position="76"/>
    </location>
</feature>
<comment type="subcellular location">
    <subcellularLocation>
        <location evidence="1">Membrane</location>
        <topology evidence="1">Multi-pass membrane protein</topology>
    </subcellularLocation>
</comment>
<sequence length="448" mass="46925">MATVEISRLIDERKVSGLQWRAIGFCGLVALLDGFDTQSVAFAAPAIAKDWGINVASFGPGFAAGLAGLTVAALSLGVVGDRVGRKRIIIVSLAMMGIFSLLCARAGSLPQLAIARFFVGLGLGGAMPNIIALTAEYSPARIRSTLITCMCIGIPMGAVIGGAASSPLISAFGWQSLFIVGGILPLALIPLIMIGMPESVRYLVSVERHKAKVRSIIARIAPDLPSDVIVTRQNADVAARGSIAQLFSDRRAATTLTLWFVFFCNLLVMYLLINWLPIVLTTAGIPHTQAIFGTVLFNLGGAIGGYFIARSLDKRQSDNALRFAFFGAAVFIALLGFAMTDVRLALALTFLSGFCGMGALFGMNALTASYYETEIRSTGVGWAHGIGRIGSIIGPVVGGALIGMGAETQTILLIAAVPMLACVAGLLMLTRIGARQADFSPSKLTGAH</sequence>
<feature type="transmembrane region" description="Helical" evidence="5">
    <location>
        <begin position="321"/>
        <end position="339"/>
    </location>
</feature>
<dbReference type="InterPro" id="IPR011701">
    <property type="entry name" value="MFS"/>
</dbReference>
<feature type="transmembrane region" description="Helical" evidence="5">
    <location>
        <begin position="386"/>
        <end position="405"/>
    </location>
</feature>
<feature type="transmembrane region" description="Helical" evidence="5">
    <location>
        <begin position="88"/>
        <end position="107"/>
    </location>
</feature>
<reference evidence="7" key="1">
    <citation type="journal article" date="2018" name="Appl. Environ. Microbiol.">
        <title>The catabolism of 3,6-Dichlorosalicylate is Initiated by the Cytochrome P450 Monooxygenase System DsmABC in Rhizorhabdus dicambivorans Ndbn-20.</title>
        <authorList>
            <person name="Li N."/>
            <person name="Yao L."/>
            <person name="He Q."/>
            <person name="Qiu J."/>
            <person name="Cheng D."/>
            <person name="Ding D."/>
            <person name="Tao Q."/>
            <person name="He J."/>
            <person name="Jiang J."/>
        </authorList>
    </citation>
    <scope>NUCLEOTIDE SEQUENCE</scope>
    <source>
        <strain evidence="7">Ndbn-20</strain>
    </source>
</reference>
<dbReference type="SUPFAM" id="SSF103473">
    <property type="entry name" value="MFS general substrate transporter"/>
    <property type="match status" value="1"/>
</dbReference>
<dbReference type="Gene3D" id="1.20.1250.20">
    <property type="entry name" value="MFS general substrate transporter like domains"/>
    <property type="match status" value="1"/>
</dbReference>
<dbReference type="CDD" id="cd17365">
    <property type="entry name" value="MFS_PcaK_like"/>
    <property type="match status" value="1"/>
</dbReference>
<dbReference type="RefSeq" id="WP_066967584.1">
    <property type="nucleotide sequence ID" value="NZ_CP023449.1"/>
</dbReference>
<evidence type="ECO:0000256" key="1">
    <source>
        <dbReference type="ARBA" id="ARBA00004141"/>
    </source>
</evidence>
<dbReference type="PANTHER" id="PTHR23508:SF10">
    <property type="entry name" value="CARBOXYLIC ACID TRANSPORTER PROTEIN HOMOLOG"/>
    <property type="match status" value="1"/>
</dbReference>
<dbReference type="PROSITE" id="PS50850">
    <property type="entry name" value="MFS"/>
    <property type="match status" value="1"/>
</dbReference>
<feature type="transmembrane region" description="Helical" evidence="5">
    <location>
        <begin position="411"/>
        <end position="429"/>
    </location>
</feature>
<evidence type="ECO:0000256" key="5">
    <source>
        <dbReference type="SAM" id="Phobius"/>
    </source>
</evidence>
<dbReference type="AlphaFoldDB" id="A0A2H4ZC34"/>
<feature type="transmembrane region" description="Helical" evidence="5">
    <location>
        <begin position="256"/>
        <end position="278"/>
    </location>
</feature>
<feature type="transmembrane region" description="Helical" evidence="5">
    <location>
        <begin position="145"/>
        <end position="166"/>
    </location>
</feature>
<evidence type="ECO:0000256" key="3">
    <source>
        <dbReference type="ARBA" id="ARBA00022989"/>
    </source>
</evidence>
<dbReference type="PANTHER" id="PTHR23508">
    <property type="entry name" value="CARBOXYLIC ACID TRANSPORTER PROTEIN HOMOLOG"/>
    <property type="match status" value="1"/>
</dbReference>
<feature type="domain" description="Major facilitator superfamily (MFS) profile" evidence="6">
    <location>
        <begin position="22"/>
        <end position="433"/>
    </location>
</feature>
<dbReference type="EMBL" id="MG494382">
    <property type="protein sequence ID" value="AUF73404.1"/>
    <property type="molecule type" value="Genomic_DNA"/>
</dbReference>
<feature type="transmembrane region" description="Helical" evidence="5">
    <location>
        <begin position="172"/>
        <end position="194"/>
    </location>
</feature>
<keyword evidence="3 5" id="KW-1133">Transmembrane helix</keyword>
<evidence type="ECO:0000259" key="6">
    <source>
        <dbReference type="PROSITE" id="PS50850"/>
    </source>
</evidence>
<dbReference type="InterPro" id="IPR005829">
    <property type="entry name" value="Sugar_transporter_CS"/>
</dbReference>
<protein>
    <submittedName>
        <fullName evidence="7">DsmF</fullName>
    </submittedName>
</protein>
<feature type="transmembrane region" description="Helical" evidence="5">
    <location>
        <begin position="345"/>
        <end position="366"/>
    </location>
</feature>
<organism evidence="7">
    <name type="scientific">Rhizorhabdus dicambivorans</name>
    <dbReference type="NCBI Taxonomy" id="1850238"/>
    <lineage>
        <taxon>Bacteria</taxon>
        <taxon>Pseudomonadati</taxon>
        <taxon>Pseudomonadota</taxon>
        <taxon>Alphaproteobacteria</taxon>
        <taxon>Sphingomonadales</taxon>
        <taxon>Sphingomonadaceae</taxon>
        <taxon>Rhizorhabdus</taxon>
    </lineage>
</organism>
<evidence type="ECO:0000313" key="7">
    <source>
        <dbReference type="EMBL" id="AUF73404.1"/>
    </source>
</evidence>
<feature type="transmembrane region" description="Helical" evidence="5">
    <location>
        <begin position="113"/>
        <end position="133"/>
    </location>
</feature>
<dbReference type="GO" id="GO:0005886">
    <property type="term" value="C:plasma membrane"/>
    <property type="evidence" value="ECO:0007669"/>
    <property type="project" value="TreeGrafter"/>
</dbReference>
<dbReference type="Pfam" id="PF07690">
    <property type="entry name" value="MFS_1"/>
    <property type="match status" value="1"/>
</dbReference>
<dbReference type="InterPro" id="IPR036259">
    <property type="entry name" value="MFS_trans_sf"/>
</dbReference>
<feature type="transmembrane region" description="Helical" evidence="5">
    <location>
        <begin position="290"/>
        <end position="309"/>
    </location>
</feature>
<gene>
    <name evidence="7" type="primary">dsmF</name>
</gene>
<dbReference type="InterPro" id="IPR020846">
    <property type="entry name" value="MFS_dom"/>
</dbReference>
<proteinExistence type="predicted"/>
<evidence type="ECO:0000256" key="2">
    <source>
        <dbReference type="ARBA" id="ARBA00022692"/>
    </source>
</evidence>
<evidence type="ECO:0000256" key="4">
    <source>
        <dbReference type="ARBA" id="ARBA00023136"/>
    </source>
</evidence>
<name>A0A2H4ZC34_9SPHN</name>